<dbReference type="InterPro" id="IPR050140">
    <property type="entry name" value="SRY-related_HMG-box_TF-like"/>
</dbReference>
<reference evidence="6" key="2">
    <citation type="submission" date="2015-01" db="EMBL/GenBank/DDBJ databases">
        <title>Evolutionary Origins and Diversification of the Mycorrhizal Mutualists.</title>
        <authorList>
            <consortium name="DOE Joint Genome Institute"/>
            <consortium name="Mycorrhizal Genomics Consortium"/>
            <person name="Kohler A."/>
            <person name="Kuo A."/>
            <person name="Nagy L.G."/>
            <person name="Floudas D."/>
            <person name="Copeland A."/>
            <person name="Barry K.W."/>
            <person name="Cichocki N."/>
            <person name="Veneault-Fourrey C."/>
            <person name="LaButti K."/>
            <person name="Lindquist E.A."/>
            <person name="Lipzen A."/>
            <person name="Lundell T."/>
            <person name="Morin E."/>
            <person name="Murat C."/>
            <person name="Riley R."/>
            <person name="Ohm R."/>
            <person name="Sun H."/>
            <person name="Tunlid A."/>
            <person name="Henrissat B."/>
            <person name="Grigoriev I.V."/>
            <person name="Hibbett D.S."/>
            <person name="Martin F."/>
        </authorList>
    </citation>
    <scope>NUCLEOTIDE SEQUENCE [LARGE SCALE GENOMIC DNA]</scope>
    <source>
        <strain evidence="6">Zn</strain>
    </source>
</reference>
<feature type="domain" description="HMG box" evidence="4">
    <location>
        <begin position="1"/>
        <end position="61"/>
    </location>
</feature>
<dbReference type="Gene3D" id="1.10.30.10">
    <property type="entry name" value="High mobility group box domain"/>
    <property type="match status" value="1"/>
</dbReference>
<gene>
    <name evidence="5" type="ORF">OIDMADRAFT_94714</name>
</gene>
<dbReference type="InParanoid" id="A0A0C3HXU5"/>
<dbReference type="Pfam" id="PF00505">
    <property type="entry name" value="HMG_box"/>
    <property type="match status" value="1"/>
</dbReference>
<keyword evidence="1 3" id="KW-0238">DNA-binding</keyword>
<evidence type="ECO:0000259" key="4">
    <source>
        <dbReference type="PROSITE" id="PS50118"/>
    </source>
</evidence>
<dbReference type="InterPro" id="IPR009071">
    <property type="entry name" value="HMG_box_dom"/>
</dbReference>
<evidence type="ECO:0000313" key="5">
    <source>
        <dbReference type="EMBL" id="KIN07690.1"/>
    </source>
</evidence>
<keyword evidence="6" id="KW-1185">Reference proteome</keyword>
<dbReference type="SMART" id="SM00398">
    <property type="entry name" value="HMG"/>
    <property type="match status" value="1"/>
</dbReference>
<accession>A0A0C3HXU5</accession>
<reference evidence="5 6" key="1">
    <citation type="submission" date="2014-04" db="EMBL/GenBank/DDBJ databases">
        <authorList>
            <consortium name="DOE Joint Genome Institute"/>
            <person name="Kuo A."/>
            <person name="Martino E."/>
            <person name="Perotto S."/>
            <person name="Kohler A."/>
            <person name="Nagy L.G."/>
            <person name="Floudas D."/>
            <person name="Copeland A."/>
            <person name="Barry K.W."/>
            <person name="Cichocki N."/>
            <person name="Veneault-Fourrey C."/>
            <person name="LaButti K."/>
            <person name="Lindquist E.A."/>
            <person name="Lipzen A."/>
            <person name="Lundell T."/>
            <person name="Morin E."/>
            <person name="Murat C."/>
            <person name="Sun H."/>
            <person name="Tunlid A."/>
            <person name="Henrissat B."/>
            <person name="Grigoriev I.V."/>
            <person name="Hibbett D.S."/>
            <person name="Martin F."/>
            <person name="Nordberg H.P."/>
            <person name="Cantor M.N."/>
            <person name="Hua S.X."/>
        </authorList>
    </citation>
    <scope>NUCLEOTIDE SEQUENCE [LARGE SCALE GENOMIC DNA]</scope>
    <source>
        <strain evidence="5 6">Zn</strain>
    </source>
</reference>
<dbReference type="HOGENOM" id="CLU_082854_6_1_1"/>
<sequence>NMWIIYRQDKHNFILAMNPGMHTSQISSVISAMWRNECAEVREYYKSLAELEKANHRQQYP</sequence>
<dbReference type="AlphaFoldDB" id="A0A0C3HXU5"/>
<keyword evidence="2" id="KW-0804">Transcription</keyword>
<dbReference type="OrthoDB" id="6247875at2759"/>
<dbReference type="PANTHER" id="PTHR10270:SF161">
    <property type="entry name" value="SEX-DETERMINING REGION Y PROTEIN"/>
    <property type="match status" value="1"/>
</dbReference>
<dbReference type="GO" id="GO:0001228">
    <property type="term" value="F:DNA-binding transcription activator activity, RNA polymerase II-specific"/>
    <property type="evidence" value="ECO:0007669"/>
    <property type="project" value="TreeGrafter"/>
</dbReference>
<evidence type="ECO:0000313" key="6">
    <source>
        <dbReference type="Proteomes" id="UP000054321"/>
    </source>
</evidence>
<proteinExistence type="predicted"/>
<dbReference type="SUPFAM" id="SSF47095">
    <property type="entry name" value="HMG-box"/>
    <property type="match status" value="1"/>
</dbReference>
<dbReference type="GO" id="GO:0005634">
    <property type="term" value="C:nucleus"/>
    <property type="evidence" value="ECO:0007669"/>
    <property type="project" value="UniProtKB-UniRule"/>
</dbReference>
<dbReference type="PROSITE" id="PS50118">
    <property type="entry name" value="HMG_BOX_2"/>
    <property type="match status" value="1"/>
</dbReference>
<feature type="non-terminal residue" evidence="5">
    <location>
        <position position="61"/>
    </location>
</feature>
<dbReference type="EMBL" id="KN832870">
    <property type="protein sequence ID" value="KIN07690.1"/>
    <property type="molecule type" value="Genomic_DNA"/>
</dbReference>
<dbReference type="PANTHER" id="PTHR10270">
    <property type="entry name" value="SOX TRANSCRIPTION FACTOR"/>
    <property type="match status" value="1"/>
</dbReference>
<dbReference type="GO" id="GO:0000978">
    <property type="term" value="F:RNA polymerase II cis-regulatory region sequence-specific DNA binding"/>
    <property type="evidence" value="ECO:0007669"/>
    <property type="project" value="TreeGrafter"/>
</dbReference>
<dbReference type="Proteomes" id="UP000054321">
    <property type="component" value="Unassembled WGS sequence"/>
</dbReference>
<evidence type="ECO:0000256" key="3">
    <source>
        <dbReference type="PROSITE-ProRule" id="PRU00267"/>
    </source>
</evidence>
<dbReference type="InterPro" id="IPR036910">
    <property type="entry name" value="HMG_box_dom_sf"/>
</dbReference>
<evidence type="ECO:0000256" key="1">
    <source>
        <dbReference type="ARBA" id="ARBA00023125"/>
    </source>
</evidence>
<feature type="DNA-binding region" description="HMG box" evidence="3">
    <location>
        <begin position="1"/>
        <end position="61"/>
    </location>
</feature>
<keyword evidence="3" id="KW-0539">Nucleus</keyword>
<protein>
    <recommendedName>
        <fullName evidence="4">HMG box domain-containing protein</fullName>
    </recommendedName>
</protein>
<feature type="non-terminal residue" evidence="5">
    <location>
        <position position="1"/>
    </location>
</feature>
<dbReference type="CDD" id="cd01389">
    <property type="entry name" value="HMG-box_ROX1-like"/>
    <property type="match status" value="1"/>
</dbReference>
<dbReference type="GO" id="GO:0030154">
    <property type="term" value="P:cell differentiation"/>
    <property type="evidence" value="ECO:0007669"/>
    <property type="project" value="TreeGrafter"/>
</dbReference>
<organism evidence="5 6">
    <name type="scientific">Oidiodendron maius (strain Zn)</name>
    <dbReference type="NCBI Taxonomy" id="913774"/>
    <lineage>
        <taxon>Eukaryota</taxon>
        <taxon>Fungi</taxon>
        <taxon>Dikarya</taxon>
        <taxon>Ascomycota</taxon>
        <taxon>Pezizomycotina</taxon>
        <taxon>Leotiomycetes</taxon>
        <taxon>Leotiomycetes incertae sedis</taxon>
        <taxon>Myxotrichaceae</taxon>
        <taxon>Oidiodendron</taxon>
    </lineage>
</organism>
<name>A0A0C3HXU5_OIDMZ</name>
<dbReference type="STRING" id="913774.A0A0C3HXU5"/>
<evidence type="ECO:0000256" key="2">
    <source>
        <dbReference type="ARBA" id="ARBA00023163"/>
    </source>
</evidence>